<evidence type="ECO:0000313" key="2">
    <source>
        <dbReference type="EMBL" id="MBF9153145.1"/>
    </source>
</evidence>
<feature type="transmembrane region" description="Helical" evidence="1">
    <location>
        <begin position="71"/>
        <end position="93"/>
    </location>
</feature>
<dbReference type="EMBL" id="JADQDC010000023">
    <property type="protein sequence ID" value="MBF9153145.1"/>
    <property type="molecule type" value="Genomic_DNA"/>
</dbReference>
<feature type="transmembrane region" description="Helical" evidence="1">
    <location>
        <begin position="209"/>
        <end position="232"/>
    </location>
</feature>
<comment type="caution">
    <text evidence="2">The sequence shown here is derived from an EMBL/GenBank/DDBJ whole genome shotgun (WGS) entry which is preliminary data.</text>
</comment>
<name>A0ABS0HLL0_9SPHN</name>
<dbReference type="Proteomes" id="UP000600799">
    <property type="component" value="Unassembled WGS sequence"/>
</dbReference>
<dbReference type="InterPro" id="IPR010295">
    <property type="entry name" value="DUF898"/>
</dbReference>
<evidence type="ECO:0000313" key="3">
    <source>
        <dbReference type="Proteomes" id="UP000600799"/>
    </source>
</evidence>
<reference evidence="2 3" key="1">
    <citation type="submission" date="2020-11" db="EMBL/GenBank/DDBJ databases">
        <title>The genome sequence of Novosphingobium sp. 1Y9A.</title>
        <authorList>
            <person name="Liu Y."/>
        </authorList>
    </citation>
    <scope>NUCLEOTIDE SEQUENCE [LARGE SCALE GENOMIC DNA]</scope>
    <source>
        <strain evidence="2 3">1Y9A</strain>
    </source>
</reference>
<sequence length="360" mass="40586">MQTDEDVYVGDFEFDGNWREFAAIALPNLVLTIATLGIYRFWATTRVRRYLWSRTVFMGDRLEWSGTGRELFRSALVAIVLVLVPLAIANLIVRQLLVHGHTVAGQVLSGVVLIGLYILTGIAVFRSLRYRLSRTNWRGIRGGSHDQGIRFGPAYAWKNFVGMLPLGALMPWAMVSLWNQRWNAMSFGPWTFAARGRASGLKLPFLWCYVAPVVAIGVIALIIWSGMIVTFFGIEPRTPVEWVLIRLPAVFAFFFLYSLIMLAYYASFIRQMIRSTSLGDMNFSFNAGATDWMELYVVDFLLVLFTLGLGSVFISYRHWTFYLRNLQVDGRINFGAVTQSDTPAPGQGEGLLDVLDMGAL</sequence>
<dbReference type="Pfam" id="PF05987">
    <property type="entry name" value="DUF898"/>
    <property type="match status" value="1"/>
</dbReference>
<gene>
    <name evidence="2" type="ORF">I2488_19250</name>
</gene>
<feature type="transmembrane region" description="Helical" evidence="1">
    <location>
        <begin position="160"/>
        <end position="178"/>
    </location>
</feature>
<dbReference type="RefSeq" id="WP_196277412.1">
    <property type="nucleotide sequence ID" value="NZ_JADQDC010000023.1"/>
</dbReference>
<keyword evidence="1" id="KW-1133">Transmembrane helix</keyword>
<keyword evidence="1" id="KW-0812">Transmembrane</keyword>
<feature type="transmembrane region" description="Helical" evidence="1">
    <location>
        <begin position="295"/>
        <end position="316"/>
    </location>
</feature>
<feature type="transmembrane region" description="Helical" evidence="1">
    <location>
        <begin position="105"/>
        <end position="125"/>
    </location>
</feature>
<feature type="transmembrane region" description="Helical" evidence="1">
    <location>
        <begin position="244"/>
        <end position="266"/>
    </location>
</feature>
<keyword evidence="3" id="KW-1185">Reference proteome</keyword>
<organism evidence="2 3">
    <name type="scientific">Novosphingobium jiangmenense</name>
    <dbReference type="NCBI Taxonomy" id="2791981"/>
    <lineage>
        <taxon>Bacteria</taxon>
        <taxon>Pseudomonadati</taxon>
        <taxon>Pseudomonadota</taxon>
        <taxon>Alphaproteobacteria</taxon>
        <taxon>Sphingomonadales</taxon>
        <taxon>Sphingomonadaceae</taxon>
        <taxon>Novosphingobium</taxon>
    </lineage>
</organism>
<evidence type="ECO:0000256" key="1">
    <source>
        <dbReference type="SAM" id="Phobius"/>
    </source>
</evidence>
<accession>A0ABS0HLL0</accession>
<protein>
    <submittedName>
        <fullName evidence="2">DUF898 domain-containing protein</fullName>
    </submittedName>
</protein>
<feature type="transmembrane region" description="Helical" evidence="1">
    <location>
        <begin position="21"/>
        <end position="42"/>
    </location>
</feature>
<proteinExistence type="predicted"/>
<keyword evidence="1" id="KW-0472">Membrane</keyword>